<sequence>MCASVNHFHNLDIPTPYHFCSSVHQCFEECEAEGNCDVQTELAKKTTSTFNGQRMGFEFVSVSEQTPVRKMCNIPNSEFKEHHEGAHSHSQTENVEHNCELPMGHLGPHQTTHGNMRGVHFVSESEDIDICECKFLQMGSGSMASTDVQPTMVKFSSVHNDVSTRGPVVVVNEMREANSRLQFLTIKFGSEPTNKHLKDMADTGSGKFSVVTVNQVDLTLVFEHLAKTLRPRVTALI</sequence>
<evidence type="ECO:0000313" key="1">
    <source>
        <dbReference type="EMBL" id="CAK9862721.1"/>
    </source>
</evidence>
<gene>
    <name evidence="1" type="ORF">CSSPJE1EN2_LOCUS5716</name>
</gene>
<keyword evidence="2" id="KW-1185">Reference proteome</keyword>
<evidence type="ECO:0000313" key="2">
    <source>
        <dbReference type="Proteomes" id="UP001497522"/>
    </source>
</evidence>
<name>A0ABP1AK08_9BRYO</name>
<dbReference type="EMBL" id="OZ023714">
    <property type="protein sequence ID" value="CAK9862721.1"/>
    <property type="molecule type" value="Genomic_DNA"/>
</dbReference>
<reference evidence="1" key="1">
    <citation type="submission" date="2024-03" db="EMBL/GenBank/DDBJ databases">
        <authorList>
            <consortium name="ELIXIR-Norway"/>
            <consortium name="Elixir Norway"/>
        </authorList>
    </citation>
    <scope>NUCLEOTIDE SEQUENCE</scope>
</reference>
<proteinExistence type="predicted"/>
<protein>
    <submittedName>
        <fullName evidence="1">Uncharacterized protein</fullName>
    </submittedName>
</protein>
<accession>A0ABP1AK08</accession>
<organism evidence="1 2">
    <name type="scientific">Sphagnum jensenii</name>
    <dbReference type="NCBI Taxonomy" id="128206"/>
    <lineage>
        <taxon>Eukaryota</taxon>
        <taxon>Viridiplantae</taxon>
        <taxon>Streptophyta</taxon>
        <taxon>Embryophyta</taxon>
        <taxon>Bryophyta</taxon>
        <taxon>Sphagnophytina</taxon>
        <taxon>Sphagnopsida</taxon>
        <taxon>Sphagnales</taxon>
        <taxon>Sphagnaceae</taxon>
        <taxon>Sphagnum</taxon>
    </lineage>
</organism>
<dbReference type="Proteomes" id="UP001497522">
    <property type="component" value="Chromosome 13"/>
</dbReference>